<comment type="caution">
    <text evidence="1">The sequence shown here is derived from an EMBL/GenBank/DDBJ whole genome shotgun (WGS) entry which is preliminary data.</text>
</comment>
<organism evidence="1 2">
    <name type="scientific">Russula earlei</name>
    <dbReference type="NCBI Taxonomy" id="71964"/>
    <lineage>
        <taxon>Eukaryota</taxon>
        <taxon>Fungi</taxon>
        <taxon>Dikarya</taxon>
        <taxon>Basidiomycota</taxon>
        <taxon>Agaricomycotina</taxon>
        <taxon>Agaricomycetes</taxon>
        <taxon>Russulales</taxon>
        <taxon>Russulaceae</taxon>
        <taxon>Russula</taxon>
    </lineage>
</organism>
<dbReference type="Proteomes" id="UP001207468">
    <property type="component" value="Unassembled WGS sequence"/>
</dbReference>
<accession>A0ACC0U6N9</accession>
<name>A0ACC0U6N9_9AGAM</name>
<evidence type="ECO:0000313" key="1">
    <source>
        <dbReference type="EMBL" id="KAI9507157.1"/>
    </source>
</evidence>
<dbReference type="EMBL" id="JAGFNK010000138">
    <property type="protein sequence ID" value="KAI9507157.1"/>
    <property type="molecule type" value="Genomic_DNA"/>
</dbReference>
<gene>
    <name evidence="1" type="ORF">F5148DRAFT_1285596</name>
</gene>
<evidence type="ECO:0000313" key="2">
    <source>
        <dbReference type="Proteomes" id="UP001207468"/>
    </source>
</evidence>
<protein>
    <submittedName>
        <fullName evidence="1">Salicylate hydroxylase</fullName>
    </submittedName>
</protein>
<reference evidence="1" key="1">
    <citation type="submission" date="2021-03" db="EMBL/GenBank/DDBJ databases">
        <title>Evolutionary priming and transition to the ectomycorrhizal habit in an iconic lineage of mushroom-forming fungi: is preadaptation a requirement?</title>
        <authorList>
            <consortium name="DOE Joint Genome Institute"/>
            <person name="Looney B.P."/>
            <person name="Miyauchi S."/>
            <person name="Morin E."/>
            <person name="Drula E."/>
            <person name="Courty P.E."/>
            <person name="Chicoki N."/>
            <person name="Fauchery L."/>
            <person name="Kohler A."/>
            <person name="Kuo A."/>
            <person name="LaButti K."/>
            <person name="Pangilinan J."/>
            <person name="Lipzen A."/>
            <person name="Riley R."/>
            <person name="Andreopoulos W."/>
            <person name="He G."/>
            <person name="Johnson J."/>
            <person name="Barry K.W."/>
            <person name="Grigoriev I.V."/>
            <person name="Nagy L."/>
            <person name="Hibbett D."/>
            <person name="Henrissat B."/>
            <person name="Matheny P.B."/>
            <person name="Labbe J."/>
            <person name="Martin A.F."/>
        </authorList>
    </citation>
    <scope>NUCLEOTIDE SEQUENCE</scope>
    <source>
        <strain evidence="1">BPL698</strain>
    </source>
</reference>
<proteinExistence type="predicted"/>
<sequence length="463" mass="50947">MSEPPSKFHVAICGGGVGGLTLAFALSKSPNIRVDVYEAASKFSEIGAGIGVWWRTRQVLKSLGLEEDVIRLLSFRPGQDRVPTIQYRKADQLQGRAMGPMYSRGGVMGLHRAEFHEALLNRLSSRCRTFTSKRLKSYHQRPGTAILLRFHDGSTATCDILIGADGLKSVVRKKMFHEAALWAESQRRNADAAELRSLSELRFSGALSYRTLIPAARLSSVSPQHRVFSSAVQYLGKNMHVMAYPVSRGRFINFVVFEIRPHEEGTQFSGPWVADVDPSYIVSLFHGWEREVRELIQCLGGLKITRWAVNILPALPFFAFGNVAIMGDAVSILPLSEAYPTSDHELTQAHAMAPFQGAGAGQAIEDASMLASLLSHELTTGTTAAHVLGIYSRVRQPLSAEVARRSRLNGDYFALRGLGPDVDGARLQGILKQIQDNFEWVSETEASSDLERAIELLQAELAA</sequence>
<keyword evidence="2" id="KW-1185">Reference proteome</keyword>